<dbReference type="GeneID" id="19195921"/>
<evidence type="ECO:0000313" key="2">
    <source>
        <dbReference type="EMBL" id="EXJ65704.1"/>
    </source>
</evidence>
<feature type="compositionally biased region" description="Basic and acidic residues" evidence="1">
    <location>
        <begin position="454"/>
        <end position="463"/>
    </location>
</feature>
<dbReference type="EMBL" id="AMGX01000024">
    <property type="protein sequence ID" value="EXJ65704.1"/>
    <property type="molecule type" value="Genomic_DNA"/>
</dbReference>
<feature type="compositionally biased region" description="Basic residues" evidence="1">
    <location>
        <begin position="261"/>
        <end position="275"/>
    </location>
</feature>
<reference evidence="2 3" key="1">
    <citation type="submission" date="2013-03" db="EMBL/GenBank/DDBJ databases">
        <title>The Genome Sequence of Cladophialophora psammophila CBS 110553.</title>
        <authorList>
            <consortium name="The Broad Institute Genomics Platform"/>
            <person name="Cuomo C."/>
            <person name="de Hoog S."/>
            <person name="Gorbushina A."/>
            <person name="Walker B."/>
            <person name="Young S.K."/>
            <person name="Zeng Q."/>
            <person name="Gargeya S."/>
            <person name="Fitzgerald M."/>
            <person name="Haas B."/>
            <person name="Abouelleil A."/>
            <person name="Allen A.W."/>
            <person name="Alvarado L."/>
            <person name="Arachchi H.M."/>
            <person name="Berlin A.M."/>
            <person name="Chapman S.B."/>
            <person name="Gainer-Dewar J."/>
            <person name="Goldberg J."/>
            <person name="Griggs A."/>
            <person name="Gujja S."/>
            <person name="Hansen M."/>
            <person name="Howarth C."/>
            <person name="Imamovic A."/>
            <person name="Ireland A."/>
            <person name="Larimer J."/>
            <person name="McCowan C."/>
            <person name="Murphy C."/>
            <person name="Pearson M."/>
            <person name="Poon T.W."/>
            <person name="Priest M."/>
            <person name="Roberts A."/>
            <person name="Saif S."/>
            <person name="Shea T."/>
            <person name="Sisk P."/>
            <person name="Sykes S."/>
            <person name="Wortman J."/>
            <person name="Nusbaum C."/>
            <person name="Birren B."/>
        </authorList>
    </citation>
    <scope>NUCLEOTIDE SEQUENCE [LARGE SCALE GENOMIC DNA]</scope>
    <source>
        <strain evidence="2 3">CBS 110553</strain>
    </source>
</reference>
<protein>
    <submittedName>
        <fullName evidence="2">Uncharacterized protein</fullName>
    </submittedName>
</protein>
<name>W9X5H8_9EURO</name>
<feature type="compositionally biased region" description="Pro residues" evidence="1">
    <location>
        <begin position="315"/>
        <end position="326"/>
    </location>
</feature>
<evidence type="ECO:0000313" key="3">
    <source>
        <dbReference type="Proteomes" id="UP000019471"/>
    </source>
</evidence>
<feature type="compositionally biased region" description="Basic and acidic residues" evidence="1">
    <location>
        <begin position="288"/>
        <end position="297"/>
    </location>
</feature>
<organism evidence="2 3">
    <name type="scientific">Cladophialophora psammophila CBS 110553</name>
    <dbReference type="NCBI Taxonomy" id="1182543"/>
    <lineage>
        <taxon>Eukaryota</taxon>
        <taxon>Fungi</taxon>
        <taxon>Dikarya</taxon>
        <taxon>Ascomycota</taxon>
        <taxon>Pezizomycotina</taxon>
        <taxon>Eurotiomycetes</taxon>
        <taxon>Chaetothyriomycetidae</taxon>
        <taxon>Chaetothyriales</taxon>
        <taxon>Herpotrichiellaceae</taxon>
        <taxon>Cladophialophora</taxon>
    </lineage>
</organism>
<feature type="compositionally biased region" description="Basic and acidic residues" evidence="1">
    <location>
        <begin position="407"/>
        <end position="426"/>
    </location>
</feature>
<dbReference type="RefSeq" id="XP_007749994.1">
    <property type="nucleotide sequence ID" value="XM_007751804.1"/>
</dbReference>
<feature type="compositionally biased region" description="Low complexity" evidence="1">
    <location>
        <begin position="389"/>
        <end position="400"/>
    </location>
</feature>
<dbReference type="eggNOG" id="ENOG502RMJ5">
    <property type="taxonomic scope" value="Eukaryota"/>
</dbReference>
<gene>
    <name evidence="2" type="ORF">A1O5_11231</name>
</gene>
<dbReference type="STRING" id="1182543.W9X5H8"/>
<dbReference type="HOGENOM" id="CLU_342248_0_0_1"/>
<comment type="caution">
    <text evidence="2">The sequence shown here is derived from an EMBL/GenBank/DDBJ whole genome shotgun (WGS) entry which is preliminary data.</text>
</comment>
<keyword evidence="3" id="KW-1185">Reference proteome</keyword>
<sequence>MPVGIQGVQELNWTTQNEQLAPLRQEYQKRMKEDRRPLTPFSMTDSNGNELLLAGLQEETLIIVDKTMLSAGLVKYTHHTFDIGCLDRAKCSWQLFVKVTHRDFLRSCFRTSQAPVVSVESLSGKRIVQTDSLQKDMAVAIMTAMRIFSEARRFVHHPKRTEAAVLIETIRRGEFYMNSTVIDEQTAVTPETLPPSDGDGSAARDGSVCGLSAGPDSLSHADSSQSGPSQSSSPPSSASSSNIMDDPLNQDTVVDVQGVPTKKRKKTTKAKKKPTKTTARIQTMSNEGEQHSADKECSGAADKMAAITISGSPSIPSPASAPPPPAVQSGGGNSAKSTSASLSGELKQKGKAKKPGKTPAAKELEQDLDDAVSQNSSDSDRTVTRAELSSSDAIATSSSSKGQQVKQHGEGTEKDKGQTKKKDVENPKTTSHTQAISSTREGTKPWNHGQPGDEEPHPPAEFKFDSFDPRLRCLKPDCRKMTSCWDSAVVICPACGTDSFTRYCRKQHLYGDLQRHWVMECGRNTIAGPIDRDTIRARQLPQRPYVRGQYHNIVERHRQAVYRAMEDADYFIFKDIEMLDESIVQPTQQQWNSVRGTGEVALQIIFPDDMTPQSDKQLFNYHIQRILSVGKPLAGDSCMRALEMIRSALVMSGSWTEEALTYLCIQLTGEWGDFKVPERFYNVEEVNTMWQMHYLLPMA</sequence>
<feature type="compositionally biased region" description="Low complexity" evidence="1">
    <location>
        <begin position="305"/>
        <end position="314"/>
    </location>
</feature>
<accession>W9X5H8</accession>
<evidence type="ECO:0000256" key="1">
    <source>
        <dbReference type="SAM" id="MobiDB-lite"/>
    </source>
</evidence>
<feature type="compositionally biased region" description="Polar residues" evidence="1">
    <location>
        <begin position="427"/>
        <end position="440"/>
    </location>
</feature>
<dbReference type="Proteomes" id="UP000019471">
    <property type="component" value="Unassembled WGS sequence"/>
</dbReference>
<feature type="region of interest" description="Disordered" evidence="1">
    <location>
        <begin position="186"/>
        <end position="463"/>
    </location>
</feature>
<proteinExistence type="predicted"/>
<dbReference type="OrthoDB" id="4757558at2759"/>
<dbReference type="AlphaFoldDB" id="W9X5H8"/>
<feature type="compositionally biased region" description="Low complexity" evidence="1">
    <location>
        <begin position="223"/>
        <end position="241"/>
    </location>
</feature>